<dbReference type="InParanoid" id="A0A0V0QZC7"/>
<dbReference type="PANTHER" id="PTHR43899">
    <property type="entry name" value="RH59310P"/>
    <property type="match status" value="1"/>
</dbReference>
<dbReference type="Gene3D" id="2.20.110.10">
    <property type="entry name" value="Histone H3 K4-specific methyltransferase SET7/9 N-terminal domain"/>
    <property type="match status" value="1"/>
</dbReference>
<dbReference type="GO" id="GO:0016491">
    <property type="term" value="F:oxidoreductase activity"/>
    <property type="evidence" value="ECO:0007669"/>
    <property type="project" value="UniProtKB-KW"/>
</dbReference>
<dbReference type="AlphaFoldDB" id="A0A0V0QZC7"/>
<dbReference type="PANTHER" id="PTHR43899:SF13">
    <property type="entry name" value="RH59310P"/>
    <property type="match status" value="1"/>
</dbReference>
<dbReference type="Proteomes" id="UP000054937">
    <property type="component" value="Unassembled WGS sequence"/>
</dbReference>
<dbReference type="InterPro" id="IPR051019">
    <property type="entry name" value="VLCFA-Steroid_DH"/>
</dbReference>
<proteinExistence type="inferred from homology"/>
<evidence type="ECO:0000256" key="2">
    <source>
        <dbReference type="ARBA" id="ARBA00023002"/>
    </source>
</evidence>
<dbReference type="InterPro" id="IPR036291">
    <property type="entry name" value="NAD(P)-bd_dom_sf"/>
</dbReference>
<protein>
    <recommendedName>
        <fullName evidence="5">NAD(P)-binding domain</fullName>
    </recommendedName>
</protein>
<evidence type="ECO:0000313" key="3">
    <source>
        <dbReference type="EMBL" id="KRX07240.1"/>
    </source>
</evidence>
<sequence length="728" mass="85645">MNEQNQQIKIYYLDQKVQGENQWAELNKNEHQRVEKQIKILQQLIKNGTDDMMENMCGYLNEINTNKICYYNRKQKQLLVGIVQNEKQNQQYLDLFQSKESENWNFVLKNLKGLGLIIKEDQEVQMGQFYNGMLNGRGMIVFKSGDIYDGQFKDLNFQGQDKICECNNIHDNFVETFNSCELQNTFGLKIDLINENVKDDQNNHIFSQNLMQKIQLKMRKFFIENELNCSQRSLDQSTAIEKISPEQFKNESFNLQELQKSQNEQVNQKININSFDTKDKKEKTQNLHSLRKINNDMQLFQNISLPLSYSNIQDKKENFKEYFNTKDFQTFQEKIFENNKDLEKSLLKKDSYRSKNNEDSQSLVKSNKIDLENYQTNAIKKRDINKITLSNKEEIKQCNPQQQQNSLTNFIEDGKRIKKYLLQRSGQDKQGKKDQEDELSVVQDYSQLTEKIENYQELQDAKENSDKYDNMKQFDSQQQSELVNNQYQNSPTIKNNLMQKQICMSPKLEHGQKDYKQQFLEKSGDFLKGQNKIVLGLSLVGSLYTLNKLKEFTKLMYFTFRKPNNLKKKYGENTYVCITGTTEGIGKQFAIEPYYTVYSGTKAFNLAYSLSLSLELKEKVDVIAACPSMVLTPIFTNKATPEQINKVRKLMITPEQFVYSVFQRLGVKGQYQTRGHFKHIFQSWVINNMLMGYREKFLIKSSQYVYEQAQLGIELKKKENLQGQKENN</sequence>
<dbReference type="EMBL" id="LDAU01000085">
    <property type="protein sequence ID" value="KRX07240.1"/>
    <property type="molecule type" value="Genomic_DNA"/>
</dbReference>
<evidence type="ECO:0000313" key="4">
    <source>
        <dbReference type="Proteomes" id="UP000054937"/>
    </source>
</evidence>
<gene>
    <name evidence="3" type="ORF">PPERSA_00397</name>
</gene>
<name>A0A0V0QZC7_PSEPJ</name>
<keyword evidence="2" id="KW-0560">Oxidoreductase</keyword>
<evidence type="ECO:0008006" key="5">
    <source>
        <dbReference type="Google" id="ProtNLM"/>
    </source>
</evidence>
<evidence type="ECO:0000256" key="1">
    <source>
        <dbReference type="ARBA" id="ARBA00006484"/>
    </source>
</evidence>
<dbReference type="Gene3D" id="3.40.50.720">
    <property type="entry name" value="NAD(P)-binding Rossmann-like Domain"/>
    <property type="match status" value="1"/>
</dbReference>
<comment type="similarity">
    <text evidence="1">Belongs to the short-chain dehydrogenases/reductases (SDR) family.</text>
</comment>
<dbReference type="SUPFAM" id="SSF51735">
    <property type="entry name" value="NAD(P)-binding Rossmann-fold domains"/>
    <property type="match status" value="1"/>
</dbReference>
<dbReference type="SUPFAM" id="SSF82185">
    <property type="entry name" value="Histone H3 K4-specific methyltransferase SET7/9 N-terminal domain"/>
    <property type="match status" value="1"/>
</dbReference>
<dbReference type="OrthoDB" id="5545019at2759"/>
<reference evidence="3 4" key="1">
    <citation type="journal article" date="2015" name="Sci. Rep.">
        <title>Genome of the facultative scuticociliatosis pathogen Pseudocohnilembus persalinus provides insight into its virulence through horizontal gene transfer.</title>
        <authorList>
            <person name="Xiong J."/>
            <person name="Wang G."/>
            <person name="Cheng J."/>
            <person name="Tian M."/>
            <person name="Pan X."/>
            <person name="Warren A."/>
            <person name="Jiang C."/>
            <person name="Yuan D."/>
            <person name="Miao W."/>
        </authorList>
    </citation>
    <scope>NUCLEOTIDE SEQUENCE [LARGE SCALE GENOMIC DNA]</scope>
    <source>
        <strain evidence="3">36N120E</strain>
    </source>
</reference>
<accession>A0A0V0QZC7</accession>
<comment type="caution">
    <text evidence="3">The sequence shown here is derived from an EMBL/GenBank/DDBJ whole genome shotgun (WGS) entry which is preliminary data.</text>
</comment>
<keyword evidence="4" id="KW-1185">Reference proteome</keyword>
<organism evidence="3 4">
    <name type="scientific">Pseudocohnilembus persalinus</name>
    <name type="common">Ciliate</name>
    <dbReference type="NCBI Taxonomy" id="266149"/>
    <lineage>
        <taxon>Eukaryota</taxon>
        <taxon>Sar</taxon>
        <taxon>Alveolata</taxon>
        <taxon>Ciliophora</taxon>
        <taxon>Intramacronucleata</taxon>
        <taxon>Oligohymenophorea</taxon>
        <taxon>Scuticociliatia</taxon>
        <taxon>Philasterida</taxon>
        <taxon>Pseudocohnilembidae</taxon>
        <taxon>Pseudocohnilembus</taxon>
    </lineage>
</organism>